<comment type="caution">
    <text evidence="10">The sequence shown here is derived from an EMBL/GenBank/DDBJ whole genome shotgun (WGS) entry which is preliminary data.</text>
</comment>
<dbReference type="InterPro" id="IPR008928">
    <property type="entry name" value="6-hairpin_glycosidase_sf"/>
</dbReference>
<dbReference type="Pfam" id="PF03632">
    <property type="entry name" value="Glyco_hydro_65m"/>
    <property type="match status" value="1"/>
</dbReference>
<protein>
    <recommendedName>
        <fullName evidence="7">Protein-glucosylgalactosylhydroxylysine glucosidase</fullName>
        <ecNumber evidence="6">3.2.1.107</ecNumber>
    </recommendedName>
    <alternativeName>
        <fullName evidence="8">Acid trehalase-like protein 1</fullName>
    </alternativeName>
</protein>
<evidence type="ECO:0000256" key="6">
    <source>
        <dbReference type="ARBA" id="ARBA00066430"/>
    </source>
</evidence>
<keyword evidence="3" id="KW-0326">Glycosidase</keyword>
<comment type="function">
    <text evidence="5">Catalyzes the hydrolysis of glucose from the disaccharide unit linked to hydroxylysine residues of collagen and collagen-like proteins.</text>
</comment>
<evidence type="ECO:0000256" key="3">
    <source>
        <dbReference type="ARBA" id="ARBA00023295"/>
    </source>
</evidence>
<sequence>MTRCSHLRYNILKHTYCLNPVTIIKTLQQLNSEKCHRIQLRKPRFFDDLCLVAILPPVLILTRRASVNPPASTTIFSTDKLPLDGSSIDYRLMAYVGNGHVATVIFSDFIYMNGLYNGANGTSHRARIPSTHNWQFKLESLSSSLYSLDVASGVFTEKLENTQVRIERRIFASQEYTELLLAHVVITRLTSKGHPIIVPVEVNEQTTSIDFDLQVSSRDDKHVLLSGTTREVENNLFQSNRLSLFMYYTPLPTNGFQLGAQETSRTYLFVTSLDTEQARAKRSFDYASNEREPDEIWSSHVSLWNQVWLNGRIEIRDDVELQRHMNSALYYILSSLPPLSTRSEHKQFYGLSPGSLSRGGRLGEDYGGHSFWDTETWMYPSILLFYPTLAKEILSYRIALRDAAMYNAELFGYVGWRYPWESARTGIDVTPDCCPEVRLYQMHITGDIAFAARQYIAGTRDQSWLKNEMGGDLIYETARFWASRAVYNSDRKQYEILTVLPPDEDAQPFKNNSVFTNAVASLSIQLADRISCITEKPVPQAWLDIANNLYFPFDNVTQIHLEYENFNPKNATIKQADVVLLGFPLMWPMSKEVRRNDLLTYERMTRDDGPAMTWSMHAIGHLELKDFELAEELFRRSYETYVRPPFNVWTEARSGVGAVNFITGAGGFLQAVFFGYGGLRLTLNELEVMPPSRLPNRSTQLAFHGLKYNGATFDLRIEKEMYHVSVWTEARSGVGAVNFITGAGGFLQAVLFGYGGLRLTLNELEVMPPSRLPNRSTQLAFHGLKYNGATFDLRIEKEMYHVSVRTLNNNNSQSMLYEHEQQRGSLRVNDILSFPVGTRLIIHLATSLCP</sequence>
<dbReference type="PANTHER" id="PTHR11051:SF8">
    <property type="entry name" value="PROTEIN-GLUCOSYLGALACTOSYLHYDROXYLYSINE GLUCOSIDASE"/>
    <property type="match status" value="1"/>
</dbReference>
<comment type="similarity">
    <text evidence="1">Belongs to the glycosyl hydrolase 65 family.</text>
</comment>
<dbReference type="Gene3D" id="1.50.10.10">
    <property type="match status" value="1"/>
</dbReference>
<dbReference type="SUPFAM" id="SSF48208">
    <property type="entry name" value="Six-hairpin glycosidases"/>
    <property type="match status" value="2"/>
</dbReference>
<dbReference type="FunFam" id="1.50.10.10:FF:000023">
    <property type="entry name" value="Protein-glucosylgalactosylhydroxylysine glucosidase"/>
    <property type="match status" value="1"/>
</dbReference>
<dbReference type="EMBL" id="CAJNOU010000572">
    <property type="protein sequence ID" value="CAF1036010.1"/>
    <property type="molecule type" value="Genomic_DNA"/>
</dbReference>
<evidence type="ECO:0000256" key="8">
    <source>
        <dbReference type="ARBA" id="ARBA00079982"/>
    </source>
</evidence>
<evidence type="ECO:0000256" key="5">
    <source>
        <dbReference type="ARBA" id="ARBA00053339"/>
    </source>
</evidence>
<reference evidence="10" key="1">
    <citation type="submission" date="2021-02" db="EMBL/GenBank/DDBJ databases">
        <authorList>
            <person name="Nowell W R."/>
        </authorList>
    </citation>
    <scope>NUCLEOTIDE SEQUENCE</scope>
</reference>
<dbReference type="Proteomes" id="UP000663889">
    <property type="component" value="Unassembled WGS sequence"/>
</dbReference>
<evidence type="ECO:0000313" key="11">
    <source>
        <dbReference type="Proteomes" id="UP000663889"/>
    </source>
</evidence>
<dbReference type="InterPro" id="IPR012341">
    <property type="entry name" value="6hp_glycosidase-like_sf"/>
</dbReference>
<dbReference type="PANTHER" id="PTHR11051">
    <property type="entry name" value="GLYCOSYL HYDROLASE-RELATED"/>
    <property type="match status" value="1"/>
</dbReference>
<evidence type="ECO:0000256" key="2">
    <source>
        <dbReference type="ARBA" id="ARBA00022801"/>
    </source>
</evidence>
<keyword evidence="2" id="KW-0378">Hydrolase</keyword>
<name>A0A814JDJ4_9BILA</name>
<evidence type="ECO:0000313" key="10">
    <source>
        <dbReference type="EMBL" id="CAF1036010.1"/>
    </source>
</evidence>
<organism evidence="10 11">
    <name type="scientific">Rotaria sordida</name>
    <dbReference type="NCBI Taxonomy" id="392033"/>
    <lineage>
        <taxon>Eukaryota</taxon>
        <taxon>Metazoa</taxon>
        <taxon>Spiralia</taxon>
        <taxon>Gnathifera</taxon>
        <taxon>Rotifera</taxon>
        <taxon>Eurotatoria</taxon>
        <taxon>Bdelloidea</taxon>
        <taxon>Philodinida</taxon>
        <taxon>Philodinidae</taxon>
        <taxon>Rotaria</taxon>
    </lineage>
</organism>
<proteinExistence type="inferred from homology"/>
<accession>A0A814JDJ4</accession>
<dbReference type="Gene3D" id="2.60.420.10">
    <property type="entry name" value="Maltose phosphorylase, domain 3"/>
    <property type="match status" value="1"/>
</dbReference>
<dbReference type="InterPro" id="IPR005195">
    <property type="entry name" value="Glyco_hydro_65_M"/>
</dbReference>
<dbReference type="EC" id="3.2.1.107" evidence="6"/>
<dbReference type="AlphaFoldDB" id="A0A814JDJ4"/>
<feature type="domain" description="Glycoside hydrolase family 65 central catalytic" evidence="9">
    <location>
        <begin position="360"/>
        <end position="570"/>
    </location>
</feature>
<evidence type="ECO:0000259" key="9">
    <source>
        <dbReference type="Pfam" id="PF03632"/>
    </source>
</evidence>
<dbReference type="GO" id="GO:0047402">
    <property type="term" value="F:protein-glucosylgalactosylhydroxylysine glucosidase activity"/>
    <property type="evidence" value="ECO:0007669"/>
    <property type="project" value="UniProtKB-EC"/>
</dbReference>
<evidence type="ECO:0000256" key="7">
    <source>
        <dbReference type="ARBA" id="ARBA00071505"/>
    </source>
</evidence>
<evidence type="ECO:0000256" key="1">
    <source>
        <dbReference type="ARBA" id="ARBA00006768"/>
    </source>
</evidence>
<dbReference type="GO" id="GO:0005975">
    <property type="term" value="P:carbohydrate metabolic process"/>
    <property type="evidence" value="ECO:0007669"/>
    <property type="project" value="InterPro"/>
</dbReference>
<comment type="catalytic activity">
    <reaction evidence="4">
        <text>(5R)-5-O-[alpha-D-glucosyl-(1-&gt;2)-beta-D-galactosyl]-5-hydroxy-L-lysyl-[collagen] + H2O = (5R)-5-O-(beta-D-galactosyl)-5-hydroxy-L-lysyl-[collagen] + D-glucose</text>
        <dbReference type="Rhea" id="RHEA:11068"/>
        <dbReference type="Rhea" id="RHEA-COMP:12753"/>
        <dbReference type="Rhea" id="RHEA-COMP:12754"/>
        <dbReference type="ChEBI" id="CHEBI:4167"/>
        <dbReference type="ChEBI" id="CHEBI:15377"/>
        <dbReference type="ChEBI" id="CHEBI:133443"/>
        <dbReference type="ChEBI" id="CHEBI:133452"/>
        <dbReference type="EC" id="3.2.1.107"/>
    </reaction>
</comment>
<evidence type="ECO:0000256" key="4">
    <source>
        <dbReference type="ARBA" id="ARBA00051415"/>
    </source>
</evidence>
<gene>
    <name evidence="10" type="ORF">SEV965_LOCUS12566</name>
</gene>